<organism evidence="1">
    <name type="scientific">freshwater metagenome</name>
    <dbReference type="NCBI Taxonomy" id="449393"/>
    <lineage>
        <taxon>unclassified sequences</taxon>
        <taxon>metagenomes</taxon>
        <taxon>ecological metagenomes</taxon>
    </lineage>
</organism>
<gene>
    <name evidence="1" type="ORF">UFOPK1722_01888</name>
</gene>
<reference evidence="1" key="1">
    <citation type="submission" date="2020-05" db="EMBL/GenBank/DDBJ databases">
        <authorList>
            <person name="Chiriac C."/>
            <person name="Salcher M."/>
            <person name="Ghai R."/>
            <person name="Kavagutti S V."/>
        </authorList>
    </citation>
    <scope>NUCLEOTIDE SEQUENCE</scope>
</reference>
<evidence type="ECO:0000313" key="1">
    <source>
        <dbReference type="EMBL" id="CAB4595834.1"/>
    </source>
</evidence>
<protein>
    <submittedName>
        <fullName evidence="1">Unannotated protein</fullName>
    </submittedName>
</protein>
<dbReference type="AlphaFoldDB" id="A0A6J6G9H3"/>
<accession>A0A6J6G9H3</accession>
<dbReference type="EMBL" id="CAEZTS010000233">
    <property type="protein sequence ID" value="CAB4595834.1"/>
    <property type="molecule type" value="Genomic_DNA"/>
</dbReference>
<sequence length="220" mass="22691">MSVVTFRRTPERMNHRLIVAPLLMLVPLSILGRTSEASAEPVPCTTYSIVGTVSDSREATAYLHFDDEPLVGHQVFAVFHGSDAELPPSVLVTGPEGTATVALPEGADAVSFSAESPMGGACGGTASSDERPDAVAEVVVVSDTVWQPGADPFDVASPPLPADRVGPPGTGPLAVTGPISPVLPFAGALVLATGWFARRLRGSDRSRGGVAPCRFPGIPL</sequence>
<proteinExistence type="predicted"/>
<name>A0A6J6G9H3_9ZZZZ</name>